<reference evidence="2 3" key="1">
    <citation type="journal article" date="2015" name="Antonie Van Leeuwenhoek">
        <title>Prauserella endophytica sp. nov., an endophytic actinobacterium isolated from Tamarix taklamakanensis.</title>
        <authorList>
            <person name="Liu J.M."/>
            <person name="Habden X."/>
            <person name="Guo L."/>
            <person name="Tuo L."/>
            <person name="Jiang Z.K."/>
            <person name="Liu S.W."/>
            <person name="Liu X.F."/>
            <person name="Chen L."/>
            <person name="Li R.F."/>
            <person name="Zhang Y.Q."/>
            <person name="Sun C.H."/>
        </authorList>
    </citation>
    <scope>NUCLEOTIDE SEQUENCE [LARGE SCALE GENOMIC DNA]</scope>
    <source>
        <strain evidence="2 3">CGMCC 4.7182</strain>
    </source>
</reference>
<protein>
    <submittedName>
        <fullName evidence="2">Uncharacterized protein</fullName>
    </submittedName>
</protein>
<gene>
    <name evidence="2" type="ORF">FCN18_10530</name>
</gene>
<sequence>MAAKLDGRLSAPTPSIEQTGEEHGRRSILRAAAPGPGLDTVWPRLSTSDRRLRPAMRGCGRESNLNGYLRRLRTAPTLDALALTWFGR</sequence>
<keyword evidence="3" id="KW-1185">Reference proteome</keyword>
<proteinExistence type="predicted"/>
<dbReference type="RefSeq" id="WP_137094703.1">
    <property type="nucleotide sequence ID" value="NZ_SWMS01000004.1"/>
</dbReference>
<dbReference type="EMBL" id="SWMS01000004">
    <property type="protein sequence ID" value="TKG71912.1"/>
    <property type="molecule type" value="Genomic_DNA"/>
</dbReference>
<comment type="caution">
    <text evidence="2">The sequence shown here is derived from an EMBL/GenBank/DDBJ whole genome shotgun (WGS) entry which is preliminary data.</text>
</comment>
<feature type="region of interest" description="Disordered" evidence="1">
    <location>
        <begin position="1"/>
        <end position="43"/>
    </location>
</feature>
<evidence type="ECO:0000313" key="2">
    <source>
        <dbReference type="EMBL" id="TKG71912.1"/>
    </source>
</evidence>
<accession>A0ABY2S8G6</accession>
<dbReference type="Proteomes" id="UP000309992">
    <property type="component" value="Unassembled WGS sequence"/>
</dbReference>
<evidence type="ECO:0000313" key="3">
    <source>
        <dbReference type="Proteomes" id="UP000309992"/>
    </source>
</evidence>
<evidence type="ECO:0000256" key="1">
    <source>
        <dbReference type="SAM" id="MobiDB-lite"/>
    </source>
</evidence>
<name>A0ABY2S8G6_9PSEU</name>
<organism evidence="2 3">
    <name type="scientific">Prauserella endophytica</name>
    <dbReference type="NCBI Taxonomy" id="1592324"/>
    <lineage>
        <taxon>Bacteria</taxon>
        <taxon>Bacillati</taxon>
        <taxon>Actinomycetota</taxon>
        <taxon>Actinomycetes</taxon>
        <taxon>Pseudonocardiales</taxon>
        <taxon>Pseudonocardiaceae</taxon>
        <taxon>Prauserella</taxon>
        <taxon>Prauserella coralliicola group</taxon>
    </lineage>
</organism>